<reference evidence="3 4" key="1">
    <citation type="journal article" date="2023" name="bioRxiv">
        <title>High-quality genome assemblies of four members of thePodospora anserinaspecies complex.</title>
        <authorList>
            <person name="Ament-Velasquez S.L."/>
            <person name="Vogan A.A."/>
            <person name="Wallerman O."/>
            <person name="Hartmann F."/>
            <person name="Gautier V."/>
            <person name="Silar P."/>
            <person name="Giraud T."/>
            <person name="Johannesson H."/>
        </authorList>
    </citation>
    <scope>NUCLEOTIDE SEQUENCE [LARGE SCALE GENOMIC DNA]</scope>
    <source>
        <strain evidence="3 4">CBS 415.72m</strain>
    </source>
</reference>
<dbReference type="GeneID" id="87903421"/>
<dbReference type="Pfam" id="PF04072">
    <property type="entry name" value="LCM"/>
    <property type="match status" value="1"/>
</dbReference>
<dbReference type="Proteomes" id="UP001323405">
    <property type="component" value="Unassembled WGS sequence"/>
</dbReference>
<evidence type="ECO:0000313" key="3">
    <source>
        <dbReference type="EMBL" id="KAK4654968.1"/>
    </source>
</evidence>
<dbReference type="Gene3D" id="3.40.50.150">
    <property type="entry name" value="Vaccinia Virus protein VP39"/>
    <property type="match status" value="1"/>
</dbReference>
<evidence type="ECO:0008006" key="5">
    <source>
        <dbReference type="Google" id="ProtNLM"/>
    </source>
</evidence>
<dbReference type="InterPro" id="IPR007213">
    <property type="entry name" value="Ppm1/Ppm2/Tcmp"/>
</dbReference>
<sequence length="264" mass="29784">MQPDKLSSTEQTLFVTLKARQLLGDSLAAAVVEQIDYDFDRLQVGSLVAGVIGLRSALFDKWIRDFLTRHSHANVIHLACGLDTRPHRISWGDSVRWIDVDLPDVVDLRREFMPEPSRANQYSLMAGSALDSAFIQSLQNDRPTIIVIEGLVPYLTTSEGEAMIADLCGHFKTGELIFDITNWYTTLIERLVGSIKHTKAKLRWTSDKPKNLEKVHPGLTLLEAHPLCTLDGVRNLPLGGRIFLWLQSLIPFTRYSAQYLRLAF</sequence>
<dbReference type="InterPro" id="IPR016874">
    <property type="entry name" value="TcmP-like"/>
</dbReference>
<organism evidence="3 4">
    <name type="scientific">Podospora pseudocomata</name>
    <dbReference type="NCBI Taxonomy" id="2093779"/>
    <lineage>
        <taxon>Eukaryota</taxon>
        <taxon>Fungi</taxon>
        <taxon>Dikarya</taxon>
        <taxon>Ascomycota</taxon>
        <taxon>Pezizomycotina</taxon>
        <taxon>Sordariomycetes</taxon>
        <taxon>Sordariomycetidae</taxon>
        <taxon>Sordariales</taxon>
        <taxon>Podosporaceae</taxon>
        <taxon>Podospora</taxon>
    </lineage>
</organism>
<keyword evidence="4" id="KW-1185">Reference proteome</keyword>
<dbReference type="PANTHER" id="PTHR43619:SF2">
    <property type="entry name" value="S-ADENOSYL-L-METHIONINE-DEPENDENT METHYLTRANSFERASES SUPERFAMILY PROTEIN"/>
    <property type="match status" value="1"/>
</dbReference>
<evidence type="ECO:0000313" key="4">
    <source>
        <dbReference type="Proteomes" id="UP001323405"/>
    </source>
</evidence>
<gene>
    <name evidence="3" type="ORF">QC762_0071100</name>
</gene>
<accession>A0ABR0GGY3</accession>
<dbReference type="PIRSF" id="PIRSF028177">
    <property type="entry name" value="Polyketide_synth_Omtfrase_TcmP"/>
    <property type="match status" value="1"/>
</dbReference>
<dbReference type="RefSeq" id="XP_062743943.1">
    <property type="nucleotide sequence ID" value="XM_062883738.1"/>
</dbReference>
<dbReference type="PANTHER" id="PTHR43619">
    <property type="entry name" value="S-ADENOSYL-L-METHIONINE-DEPENDENT METHYLTRANSFERASE YKTD-RELATED"/>
    <property type="match status" value="1"/>
</dbReference>
<dbReference type="InterPro" id="IPR029063">
    <property type="entry name" value="SAM-dependent_MTases_sf"/>
</dbReference>
<name>A0ABR0GGY3_9PEZI</name>
<keyword evidence="2" id="KW-0808">Transferase</keyword>
<protein>
    <recommendedName>
        <fullName evidence="5">Class I SAM-dependent methyltransferase</fullName>
    </recommendedName>
</protein>
<keyword evidence="1" id="KW-0489">Methyltransferase</keyword>
<proteinExistence type="predicted"/>
<comment type="caution">
    <text evidence="3">The sequence shown here is derived from an EMBL/GenBank/DDBJ whole genome shotgun (WGS) entry which is preliminary data.</text>
</comment>
<dbReference type="EMBL" id="JAFFHA010000006">
    <property type="protein sequence ID" value="KAK4654968.1"/>
    <property type="molecule type" value="Genomic_DNA"/>
</dbReference>
<evidence type="ECO:0000256" key="2">
    <source>
        <dbReference type="ARBA" id="ARBA00022679"/>
    </source>
</evidence>
<evidence type="ECO:0000256" key="1">
    <source>
        <dbReference type="ARBA" id="ARBA00022603"/>
    </source>
</evidence>
<dbReference type="SUPFAM" id="SSF53335">
    <property type="entry name" value="S-adenosyl-L-methionine-dependent methyltransferases"/>
    <property type="match status" value="1"/>
</dbReference>